<reference evidence="2 3" key="1">
    <citation type="submission" date="2017-09" db="EMBL/GenBank/DDBJ databases">
        <title>Complete Genome Sequences of Two Strains of the Meat Spoilage Bacterium Brochothrix thermosphacta Isolated from Ground Chicken.</title>
        <authorList>
            <person name="Paoli G.C."/>
            <person name="Wijey C."/>
            <person name="Chen C.-Y."/>
            <person name="Nguyen L."/>
            <person name="Yan X."/>
            <person name="Irwin P.L."/>
        </authorList>
    </citation>
    <scope>NUCLEOTIDE SEQUENCE [LARGE SCALE GENOMIC DNA]</scope>
    <source>
        <strain evidence="2 3">BI</strain>
    </source>
</reference>
<feature type="transmembrane region" description="Helical" evidence="1">
    <location>
        <begin position="21"/>
        <end position="41"/>
    </location>
</feature>
<dbReference type="Proteomes" id="UP000243591">
    <property type="component" value="Chromosome"/>
</dbReference>
<accession>A0A1D2LUL9</accession>
<feature type="transmembrane region" description="Helical" evidence="1">
    <location>
        <begin position="209"/>
        <end position="227"/>
    </location>
</feature>
<feature type="transmembrane region" description="Helical" evidence="1">
    <location>
        <begin position="92"/>
        <end position="113"/>
    </location>
</feature>
<keyword evidence="1" id="KW-0812">Transmembrane</keyword>
<keyword evidence="3" id="KW-1185">Reference proteome</keyword>
<dbReference type="AlphaFoldDB" id="A0A1D2LUL9"/>
<evidence type="ECO:0000313" key="2">
    <source>
        <dbReference type="EMBL" id="ATF25001.1"/>
    </source>
</evidence>
<keyword evidence="1" id="KW-0472">Membrane</keyword>
<dbReference type="EMBL" id="CP023483">
    <property type="protein sequence ID" value="ATF25001.1"/>
    <property type="molecule type" value="Genomic_DNA"/>
</dbReference>
<dbReference type="OrthoDB" id="3182222at2"/>
<feature type="transmembrane region" description="Helical" evidence="1">
    <location>
        <begin position="160"/>
        <end position="183"/>
    </location>
</feature>
<dbReference type="KEGG" id="bths:CNY62_00645"/>
<dbReference type="STRING" id="2756.BFR44_02700"/>
<feature type="transmembrane region" description="Helical" evidence="1">
    <location>
        <begin position="47"/>
        <end position="71"/>
    </location>
</feature>
<feature type="transmembrane region" description="Helical" evidence="1">
    <location>
        <begin position="125"/>
        <end position="148"/>
    </location>
</feature>
<evidence type="ECO:0000256" key="1">
    <source>
        <dbReference type="SAM" id="Phobius"/>
    </source>
</evidence>
<sequence length="236" mass="26697">MMRIKALIWLRTNIIWSNKNMLILIAMPFMMSIFYGKWMVIPEEQRLAILLMCLAMSFAFAAGNMVVNFIAEEKEKNNLRALMLAGINSFEYISATLFFPVIIGIIALVTVPQLTGTAKYLKGNIGSYMLLGLMTMLVVVLLNLMIAIASKTQTQAQITALPITLMTTFLPMVAGINPVLQFINNYTFMGDFTLFFNNLSIGKVSQSPPYVSCTWLVFLIIINVFLFKRNQRQHIK</sequence>
<proteinExistence type="predicted"/>
<gene>
    <name evidence="2" type="ORF">CNY62_00645</name>
</gene>
<evidence type="ECO:0000313" key="3">
    <source>
        <dbReference type="Proteomes" id="UP000243591"/>
    </source>
</evidence>
<protein>
    <submittedName>
        <fullName evidence="2">Uncharacterized protein</fullName>
    </submittedName>
</protein>
<organism evidence="2 3">
    <name type="scientific">Brochothrix thermosphacta</name>
    <name type="common">Microbacterium thermosphactum</name>
    <dbReference type="NCBI Taxonomy" id="2756"/>
    <lineage>
        <taxon>Bacteria</taxon>
        <taxon>Bacillati</taxon>
        <taxon>Bacillota</taxon>
        <taxon>Bacilli</taxon>
        <taxon>Bacillales</taxon>
        <taxon>Listeriaceae</taxon>
        <taxon>Brochothrix</taxon>
    </lineage>
</organism>
<keyword evidence="1" id="KW-1133">Transmembrane helix</keyword>
<dbReference type="RefSeq" id="WP_069126611.1">
    <property type="nucleotide sequence ID" value="NZ_CP023483.1"/>
</dbReference>
<name>A0A1D2LUL9_BROTH</name>